<organism evidence="1">
    <name type="scientific">Arundo donax</name>
    <name type="common">Giant reed</name>
    <name type="synonym">Donax arundinaceus</name>
    <dbReference type="NCBI Taxonomy" id="35708"/>
    <lineage>
        <taxon>Eukaryota</taxon>
        <taxon>Viridiplantae</taxon>
        <taxon>Streptophyta</taxon>
        <taxon>Embryophyta</taxon>
        <taxon>Tracheophyta</taxon>
        <taxon>Spermatophyta</taxon>
        <taxon>Magnoliopsida</taxon>
        <taxon>Liliopsida</taxon>
        <taxon>Poales</taxon>
        <taxon>Poaceae</taxon>
        <taxon>PACMAD clade</taxon>
        <taxon>Arundinoideae</taxon>
        <taxon>Arundineae</taxon>
        <taxon>Arundo</taxon>
    </lineage>
</organism>
<evidence type="ECO:0000313" key="1">
    <source>
        <dbReference type="EMBL" id="JAE33594.1"/>
    </source>
</evidence>
<accession>A0A0A9HCT1</accession>
<proteinExistence type="predicted"/>
<name>A0A0A9HCT1_ARUDO</name>
<dbReference type="EMBL" id="GBRH01164302">
    <property type="protein sequence ID" value="JAE33594.1"/>
    <property type="molecule type" value="Transcribed_RNA"/>
</dbReference>
<sequence>MDGGWRCGHGLDALG</sequence>
<reference evidence="1" key="2">
    <citation type="journal article" date="2015" name="Data Brief">
        <title>Shoot transcriptome of the giant reed, Arundo donax.</title>
        <authorList>
            <person name="Barrero R.A."/>
            <person name="Guerrero F.D."/>
            <person name="Moolhuijzen P."/>
            <person name="Goolsby J.A."/>
            <person name="Tidwell J."/>
            <person name="Bellgard S.E."/>
            <person name="Bellgard M.I."/>
        </authorList>
    </citation>
    <scope>NUCLEOTIDE SEQUENCE</scope>
    <source>
        <tissue evidence="1">Shoot tissue taken approximately 20 cm above the soil surface</tissue>
    </source>
</reference>
<protein>
    <submittedName>
        <fullName evidence="1">PPR5</fullName>
    </submittedName>
</protein>
<reference evidence="1" key="1">
    <citation type="submission" date="2014-09" db="EMBL/GenBank/DDBJ databases">
        <authorList>
            <person name="Magalhaes I.L.F."/>
            <person name="Oliveira U."/>
            <person name="Santos F.R."/>
            <person name="Vidigal T.H.D.A."/>
            <person name="Brescovit A.D."/>
            <person name="Santos A.J."/>
        </authorList>
    </citation>
    <scope>NUCLEOTIDE SEQUENCE</scope>
    <source>
        <tissue evidence="1">Shoot tissue taken approximately 20 cm above the soil surface</tissue>
    </source>
</reference>